<dbReference type="Gene3D" id="3.30.70.100">
    <property type="match status" value="1"/>
</dbReference>
<dbReference type="PANTHER" id="PTHR34389:SF2">
    <property type="entry name" value="L-RHAMNOSE MUTAROTASE"/>
    <property type="match status" value="1"/>
</dbReference>
<reference evidence="1" key="1">
    <citation type="submission" date="2014-02" db="EMBL/GenBank/DDBJ databases">
        <authorList>
            <person name="Genoscope - CEA"/>
        </authorList>
    </citation>
    <scope>NUCLEOTIDE SEQUENCE</scope>
    <source>
        <strain evidence="1">LS3</strain>
    </source>
</reference>
<dbReference type="Pfam" id="PF05336">
    <property type="entry name" value="rhaM"/>
    <property type="match status" value="1"/>
</dbReference>
<evidence type="ECO:0000313" key="1">
    <source>
        <dbReference type="EMBL" id="CDP37860.1"/>
    </source>
</evidence>
<organism evidence="1">
    <name type="scientific">Blastobotrys adeninivorans</name>
    <name type="common">Yeast</name>
    <name type="synonym">Arxula adeninivorans</name>
    <dbReference type="NCBI Taxonomy" id="409370"/>
    <lineage>
        <taxon>Eukaryota</taxon>
        <taxon>Fungi</taxon>
        <taxon>Dikarya</taxon>
        <taxon>Ascomycota</taxon>
        <taxon>Saccharomycotina</taxon>
        <taxon>Dipodascomycetes</taxon>
        <taxon>Dipodascales</taxon>
        <taxon>Trichomonascaceae</taxon>
        <taxon>Blastobotrys</taxon>
    </lineage>
</organism>
<dbReference type="GO" id="GO:0016857">
    <property type="term" value="F:racemase and epimerase activity, acting on carbohydrates and derivatives"/>
    <property type="evidence" value="ECO:0007669"/>
    <property type="project" value="InterPro"/>
</dbReference>
<accession>A0A060T9S6</accession>
<dbReference type="AlphaFoldDB" id="A0A060T9S6"/>
<protein>
    <submittedName>
        <fullName evidence="1">ARAD1D21120p</fullName>
    </submittedName>
</protein>
<dbReference type="InterPro" id="IPR011008">
    <property type="entry name" value="Dimeric_a/b-barrel"/>
</dbReference>
<dbReference type="EMBL" id="HG937694">
    <property type="protein sequence ID" value="CDP37860.1"/>
    <property type="molecule type" value="Genomic_DNA"/>
</dbReference>
<reference evidence="1" key="2">
    <citation type="submission" date="2014-06" db="EMBL/GenBank/DDBJ databases">
        <title>The complete genome of Blastobotrys (Arxula) adeninivorans LS3 - a yeast of biotechnological interest.</title>
        <authorList>
            <person name="Kunze G."/>
            <person name="Gaillardin C."/>
            <person name="Czernicka M."/>
            <person name="Durrens P."/>
            <person name="Martin T."/>
            <person name="Boer E."/>
            <person name="Gabaldon T."/>
            <person name="Cruz J."/>
            <person name="Talla E."/>
            <person name="Marck C."/>
            <person name="Goffeau A."/>
            <person name="Barbe V."/>
            <person name="Baret P."/>
            <person name="Baronian K."/>
            <person name="Beier S."/>
            <person name="Bleykasten C."/>
            <person name="Bode R."/>
            <person name="Casaregola S."/>
            <person name="Despons L."/>
            <person name="Fairhead C."/>
            <person name="Giersberg M."/>
            <person name="Gierski P."/>
            <person name="Hahnel U."/>
            <person name="Hartmann A."/>
            <person name="Jankowska D."/>
            <person name="Jubin C."/>
            <person name="Jung P."/>
            <person name="Lafontaine I."/>
            <person name="Leh-Louis V."/>
            <person name="Lemaire M."/>
            <person name="Marcet-Houben M."/>
            <person name="Mascher M."/>
            <person name="Morel G."/>
            <person name="Richard G.-F."/>
            <person name="Riechen J."/>
            <person name="Sacerdot C."/>
            <person name="Sarkar A."/>
            <person name="Savel G."/>
            <person name="Schacherer J."/>
            <person name="Sherman D."/>
            <person name="Straub M.-L."/>
            <person name="Stein N."/>
            <person name="Thierry A."/>
            <person name="Trautwein-Schult A."/>
            <person name="Westhof E."/>
            <person name="Worch S."/>
            <person name="Dujon B."/>
            <person name="Souciet J.-L."/>
            <person name="Wincker P."/>
            <person name="Scholz U."/>
            <person name="Neuveglise N."/>
        </authorList>
    </citation>
    <scope>NUCLEOTIDE SEQUENCE</scope>
    <source>
        <strain evidence="1">LS3</strain>
    </source>
</reference>
<dbReference type="PANTHER" id="PTHR34389">
    <property type="entry name" value="L-RHAMNOSE MUTAROTASE"/>
    <property type="match status" value="1"/>
</dbReference>
<name>A0A060T9S6_BLAAD</name>
<proteinExistence type="predicted"/>
<dbReference type="SUPFAM" id="SSF54909">
    <property type="entry name" value="Dimeric alpha+beta barrel"/>
    <property type="match status" value="1"/>
</dbReference>
<gene>
    <name evidence="1" type="ORF">GNLVRS02_ARAD1D21120g</name>
</gene>
<sequence length="117" mass="13757">MEGKRICQIIKLPSGNVQEYVRLHQNVPQGVLDNLRKYNIHDYSIHHAPDLNLLIAHMRYTGTDIQADSQKMREDPINQQWWSMTDPLQETLVEGSTGSTDPRGWWMNLKEVFYFEK</sequence>
<dbReference type="PhylomeDB" id="A0A060T9S6"/>
<dbReference type="InterPro" id="IPR008000">
    <property type="entry name" value="Rham/fucose_mutarotase"/>
</dbReference>